<evidence type="ECO:0000256" key="7">
    <source>
        <dbReference type="PROSITE-ProRule" id="PRU01379"/>
    </source>
</evidence>
<dbReference type="Proteomes" id="UP000697710">
    <property type="component" value="Unassembled WGS sequence"/>
</dbReference>
<evidence type="ECO:0000256" key="3">
    <source>
        <dbReference type="ARBA" id="ARBA00022670"/>
    </source>
</evidence>
<comment type="caution">
    <text evidence="7">Lacks conserved residue(s) required for the propagation of feature annotation.</text>
</comment>
<dbReference type="PANTHER" id="PTHR11705:SF143">
    <property type="entry name" value="SLL0236 PROTEIN"/>
    <property type="match status" value="1"/>
</dbReference>
<evidence type="ECO:0000256" key="8">
    <source>
        <dbReference type="SAM" id="MobiDB-lite"/>
    </source>
</evidence>
<dbReference type="Pfam" id="PF00246">
    <property type="entry name" value="Peptidase_M14"/>
    <property type="match status" value="1"/>
</dbReference>
<comment type="cofactor">
    <cofactor evidence="1">
        <name>Zn(2+)</name>
        <dbReference type="ChEBI" id="CHEBI:29105"/>
    </cofactor>
</comment>
<dbReference type="GO" id="GO:0006508">
    <property type="term" value="P:proteolysis"/>
    <property type="evidence" value="ECO:0007669"/>
    <property type="project" value="UniProtKB-KW"/>
</dbReference>
<dbReference type="AlphaFoldDB" id="A0A956LZX5"/>
<organism evidence="10 11">
    <name type="scientific">Eiseniibacteriota bacterium</name>
    <dbReference type="NCBI Taxonomy" id="2212470"/>
    <lineage>
        <taxon>Bacteria</taxon>
        <taxon>Candidatus Eiseniibacteriota</taxon>
    </lineage>
</organism>
<feature type="domain" description="Peptidase M14" evidence="9">
    <location>
        <begin position="40"/>
        <end position="379"/>
    </location>
</feature>
<dbReference type="SUPFAM" id="SSF53187">
    <property type="entry name" value="Zn-dependent exopeptidases"/>
    <property type="match status" value="1"/>
</dbReference>
<reference evidence="10" key="2">
    <citation type="journal article" date="2021" name="Microbiome">
        <title>Successional dynamics and alternative stable states in a saline activated sludge microbial community over 9 years.</title>
        <authorList>
            <person name="Wang Y."/>
            <person name="Ye J."/>
            <person name="Ju F."/>
            <person name="Liu L."/>
            <person name="Boyd J.A."/>
            <person name="Deng Y."/>
            <person name="Parks D.H."/>
            <person name="Jiang X."/>
            <person name="Yin X."/>
            <person name="Woodcroft B.J."/>
            <person name="Tyson G.W."/>
            <person name="Hugenholtz P."/>
            <person name="Polz M.F."/>
            <person name="Zhang T."/>
        </authorList>
    </citation>
    <scope>NUCLEOTIDE SEQUENCE</scope>
    <source>
        <strain evidence="10">HKST-UBA01</strain>
    </source>
</reference>
<evidence type="ECO:0000256" key="2">
    <source>
        <dbReference type="ARBA" id="ARBA00005988"/>
    </source>
</evidence>
<reference evidence="10" key="1">
    <citation type="submission" date="2020-04" db="EMBL/GenBank/DDBJ databases">
        <authorList>
            <person name="Zhang T."/>
        </authorList>
    </citation>
    <scope>NUCLEOTIDE SEQUENCE</scope>
    <source>
        <strain evidence="10">HKST-UBA01</strain>
    </source>
</reference>
<dbReference type="PROSITE" id="PS52035">
    <property type="entry name" value="PEPTIDASE_M14"/>
    <property type="match status" value="1"/>
</dbReference>
<proteinExistence type="inferred from homology"/>
<evidence type="ECO:0000256" key="6">
    <source>
        <dbReference type="ARBA" id="ARBA00023049"/>
    </source>
</evidence>
<comment type="caution">
    <text evidence="10">The sequence shown here is derived from an EMBL/GenBank/DDBJ whole genome shotgun (WGS) entry which is preliminary data.</text>
</comment>
<dbReference type="GO" id="GO:0005615">
    <property type="term" value="C:extracellular space"/>
    <property type="evidence" value="ECO:0007669"/>
    <property type="project" value="TreeGrafter"/>
</dbReference>
<evidence type="ECO:0000256" key="5">
    <source>
        <dbReference type="ARBA" id="ARBA00022833"/>
    </source>
</evidence>
<dbReference type="SMART" id="SM00631">
    <property type="entry name" value="Zn_pept"/>
    <property type="match status" value="1"/>
</dbReference>
<dbReference type="GO" id="GO:0004181">
    <property type="term" value="F:metallocarboxypeptidase activity"/>
    <property type="evidence" value="ECO:0007669"/>
    <property type="project" value="InterPro"/>
</dbReference>
<comment type="similarity">
    <text evidence="2 7">Belongs to the peptidase M14 family.</text>
</comment>
<evidence type="ECO:0000256" key="1">
    <source>
        <dbReference type="ARBA" id="ARBA00001947"/>
    </source>
</evidence>
<feature type="region of interest" description="Disordered" evidence="8">
    <location>
        <begin position="391"/>
        <end position="486"/>
    </location>
</feature>
<dbReference type="Gene3D" id="3.40.630.10">
    <property type="entry name" value="Zn peptidases"/>
    <property type="match status" value="1"/>
</dbReference>
<dbReference type="PANTHER" id="PTHR11705">
    <property type="entry name" value="PROTEASE FAMILY M14 CARBOXYPEPTIDASE A,B"/>
    <property type="match status" value="1"/>
</dbReference>
<protein>
    <recommendedName>
        <fullName evidence="9">Peptidase M14 domain-containing protein</fullName>
    </recommendedName>
</protein>
<sequence length="677" mass="72606">MERFRSRLIRFALHEASGPAAMALWVATLGSGAVASPWDGYTSDAELPRALERLASASQGQLHLESLGTDAQGRSIPLMRAGAGRPEDPAFLVVAGLDGRHLIGTELALAVLRHLSEHPDSARTLLADRTLYVVPRVDLDGIEAWRGTPHREQAGIDGTADTDRDGLLGEDPADDLDGDGTIALVRVRDPDGGWIERPDHPDFLRPAVADKGEIGGWRILVEGRDDDGDERWNEEEDAGVRLSRNFPTRFPWFERGSGVYQVSETATRALVEFLAEHRNIGAVLVYGFEDNLLTPLPEGKTSDPDMDRGRWNRQPLDAPIKADLPLLLELAKQYRESLGLQNGAKKVALGSYGVAMTPEELGDTPSRTEAAQGGFAEFVYYARGRLGLATPGWSPGLQMARAKRDDDADRKGDSEGSGGGESKDEPGANDGVAATGGESPDDMAGGGAAEVVESAPGGAESHDAPTDKGAGERKGPGAADESDLTDEGAFRDWLVERDASAWLGWKPITHPDFPDQEAFVGGYAPLARINPPIAVLDSLAPPHVALVERVLAQLPRVRLRDVRLDALGNGLYELRFTAENAGYLPDRLAQGRYSAEVRPTRFELGLPDGAAVMGGPSRGFLGRLEGSGGSEEVRRLLRLPSGGKVTVKVISELGGRDEHPIAPGEHWRRPDGKGGSR</sequence>
<feature type="compositionally biased region" description="Basic and acidic residues" evidence="8">
    <location>
        <begin position="460"/>
        <end position="475"/>
    </location>
</feature>
<keyword evidence="5" id="KW-0862">Zinc</keyword>
<accession>A0A956LZX5</accession>
<feature type="compositionally biased region" description="Basic and acidic residues" evidence="8">
    <location>
        <begin position="402"/>
        <end position="414"/>
    </location>
</feature>
<feature type="compositionally biased region" description="Low complexity" evidence="8">
    <location>
        <begin position="449"/>
        <end position="459"/>
    </location>
</feature>
<keyword evidence="6" id="KW-0482">Metalloprotease</keyword>
<dbReference type="GO" id="GO:0008270">
    <property type="term" value="F:zinc ion binding"/>
    <property type="evidence" value="ECO:0007669"/>
    <property type="project" value="InterPro"/>
</dbReference>
<evidence type="ECO:0000259" key="9">
    <source>
        <dbReference type="PROSITE" id="PS52035"/>
    </source>
</evidence>
<keyword evidence="3" id="KW-0645">Protease</keyword>
<gene>
    <name evidence="10" type="ORF">KC729_06470</name>
</gene>
<feature type="region of interest" description="Disordered" evidence="8">
    <location>
        <begin position="654"/>
        <end position="677"/>
    </location>
</feature>
<dbReference type="InterPro" id="IPR000834">
    <property type="entry name" value="Peptidase_M14"/>
</dbReference>
<keyword evidence="4" id="KW-0378">Hydrolase</keyword>
<evidence type="ECO:0000313" key="10">
    <source>
        <dbReference type="EMBL" id="MCA9727310.1"/>
    </source>
</evidence>
<name>A0A956LZX5_UNCEI</name>
<dbReference type="EMBL" id="JAGQHR010000143">
    <property type="protein sequence ID" value="MCA9727310.1"/>
    <property type="molecule type" value="Genomic_DNA"/>
</dbReference>
<evidence type="ECO:0000256" key="4">
    <source>
        <dbReference type="ARBA" id="ARBA00022801"/>
    </source>
</evidence>
<evidence type="ECO:0000313" key="11">
    <source>
        <dbReference type="Proteomes" id="UP000697710"/>
    </source>
</evidence>